<evidence type="ECO:0000256" key="6">
    <source>
        <dbReference type="SAM" id="MobiDB-lite"/>
    </source>
</evidence>
<dbReference type="InterPro" id="IPR007657">
    <property type="entry name" value="Glycosyltransferase_61"/>
</dbReference>
<dbReference type="PANTHER" id="PTHR20961:SF144">
    <property type="entry name" value="OS01G0119100 PROTEIN"/>
    <property type="match status" value="1"/>
</dbReference>
<evidence type="ECO:0000256" key="2">
    <source>
        <dbReference type="ARBA" id="ARBA00004881"/>
    </source>
</evidence>
<evidence type="ECO:0000313" key="10">
    <source>
        <dbReference type="Proteomes" id="UP001327560"/>
    </source>
</evidence>
<keyword evidence="5" id="KW-0325">Glycoprotein</keyword>
<comment type="subcellular location">
    <subcellularLocation>
        <location evidence="1">Golgi apparatus membrane</location>
        <topology evidence="1">Single-pass type II membrane protein</topology>
    </subcellularLocation>
</comment>
<evidence type="ECO:0000256" key="3">
    <source>
        <dbReference type="ARBA" id="ARBA00022676"/>
    </source>
</evidence>
<dbReference type="GO" id="GO:0000139">
    <property type="term" value="C:Golgi membrane"/>
    <property type="evidence" value="ECO:0007669"/>
    <property type="project" value="UniProtKB-SubCell"/>
</dbReference>
<keyword evidence="7" id="KW-0472">Membrane</keyword>
<dbReference type="Proteomes" id="UP001327560">
    <property type="component" value="Chromosome 9"/>
</dbReference>
<dbReference type="Pfam" id="PF04577">
    <property type="entry name" value="Glyco_transf_61"/>
    <property type="match status" value="1"/>
</dbReference>
<feature type="region of interest" description="Disordered" evidence="6">
    <location>
        <begin position="72"/>
        <end position="128"/>
    </location>
</feature>
<proteinExistence type="predicted"/>
<evidence type="ECO:0000259" key="8">
    <source>
        <dbReference type="Pfam" id="PF04577"/>
    </source>
</evidence>
<evidence type="ECO:0000256" key="1">
    <source>
        <dbReference type="ARBA" id="ARBA00004323"/>
    </source>
</evidence>
<evidence type="ECO:0000313" key="9">
    <source>
        <dbReference type="EMBL" id="WOL18467.1"/>
    </source>
</evidence>
<keyword evidence="3" id="KW-0328">Glycosyltransferase</keyword>
<dbReference type="EMBL" id="CP136898">
    <property type="protein sequence ID" value="WOL18467.1"/>
    <property type="molecule type" value="Genomic_DNA"/>
</dbReference>
<dbReference type="InterPro" id="IPR049625">
    <property type="entry name" value="Glyco_transf_61_cat"/>
</dbReference>
<reference evidence="9 10" key="1">
    <citation type="submission" date="2023-10" db="EMBL/GenBank/DDBJ databases">
        <title>Chromosome-scale genome assembly provides insights into flower coloration mechanisms of Canna indica.</title>
        <authorList>
            <person name="Li C."/>
        </authorList>
    </citation>
    <scope>NUCLEOTIDE SEQUENCE [LARGE SCALE GENOMIC DNA]</scope>
    <source>
        <tissue evidence="9">Flower</tissue>
    </source>
</reference>
<feature type="domain" description="Glycosyltransferase 61 catalytic" evidence="8">
    <location>
        <begin position="319"/>
        <end position="416"/>
    </location>
</feature>
<dbReference type="GO" id="GO:0016763">
    <property type="term" value="F:pentosyltransferase activity"/>
    <property type="evidence" value="ECO:0007669"/>
    <property type="project" value="UniProtKB-ARBA"/>
</dbReference>
<name>A0AAQ3L7J0_9LILI</name>
<feature type="transmembrane region" description="Helical" evidence="7">
    <location>
        <begin position="16"/>
        <end position="35"/>
    </location>
</feature>
<accession>A0AAQ3L7J0</accession>
<organism evidence="9 10">
    <name type="scientific">Canna indica</name>
    <name type="common">Indian-shot</name>
    <dbReference type="NCBI Taxonomy" id="4628"/>
    <lineage>
        <taxon>Eukaryota</taxon>
        <taxon>Viridiplantae</taxon>
        <taxon>Streptophyta</taxon>
        <taxon>Embryophyta</taxon>
        <taxon>Tracheophyta</taxon>
        <taxon>Spermatophyta</taxon>
        <taxon>Magnoliopsida</taxon>
        <taxon>Liliopsida</taxon>
        <taxon>Zingiberales</taxon>
        <taxon>Cannaceae</taxon>
        <taxon>Canna</taxon>
    </lineage>
</organism>
<evidence type="ECO:0000256" key="4">
    <source>
        <dbReference type="ARBA" id="ARBA00022679"/>
    </source>
</evidence>
<keyword evidence="4" id="KW-0808">Transferase</keyword>
<protein>
    <recommendedName>
        <fullName evidence="8">Glycosyltransferase 61 catalytic domain-containing protein</fullName>
    </recommendedName>
</protein>
<feature type="compositionally biased region" description="Basic and acidic residues" evidence="6">
    <location>
        <begin position="80"/>
        <end position="96"/>
    </location>
</feature>
<gene>
    <name evidence="9" type="ORF">Cni_G27263</name>
</gene>
<dbReference type="PANTHER" id="PTHR20961">
    <property type="entry name" value="GLYCOSYLTRANSFERASE"/>
    <property type="match status" value="1"/>
</dbReference>
<evidence type="ECO:0000256" key="7">
    <source>
        <dbReference type="SAM" id="Phobius"/>
    </source>
</evidence>
<dbReference type="AlphaFoldDB" id="A0AAQ3L7J0"/>
<comment type="pathway">
    <text evidence="2">Glycan metabolism.</text>
</comment>
<keyword evidence="10" id="KW-1185">Reference proteome</keyword>
<keyword evidence="7" id="KW-0812">Transmembrane</keyword>
<keyword evidence="7" id="KW-1133">Transmembrane helix</keyword>
<sequence>MKLVRKFRPPVQTRSFGSGLIVGCFLVSITYVMIYKNEIVNCVPSSPSLLPSLLSGAAPMSSMVGNNRKIQVSGHAKGTQRSELKSSEVMELHDNSSSKASVSDVAVKEKNSTTNKSGDGSPGRNQMCDHSSFRVDICDMEGDIRITGKNSSSVMLIGISPDMSSRDGKESWQMKPYPRKYDFSAMSKVGALNLKSLHGDQEAPKCTINHTVPGVLFSTGGHCGNCFHDFADVLIPLFQTASPFQGQVQLIITNYAGWWMHKYRPYLTKLSSYDVIDLDNDERVHCFRHLTVGLRAGRDLMIDPSASPNDTIMDFVQLTRAAYSLDRDRAWPAGVRSNKMKPRLLFIARGGTRRFVNLEELVGMAEEVGYEVVASEPDFFDVARFGHIVNSCDVMVGVHGAGLTNFLFLPTNSVVVQVVPLGNLDWIAQNFYAEPAKGRKLKYLQYNITQEESTLMDLYPPDHAVFKDPDYIHKQGWSKLGNVYLKQQSVRLHVNRFRSMLQKALQLLHENN</sequence>
<evidence type="ECO:0000256" key="5">
    <source>
        <dbReference type="ARBA" id="ARBA00023180"/>
    </source>
</evidence>